<dbReference type="EMBL" id="KE747838">
    <property type="protein sequence ID" value="RMZ73124.1"/>
    <property type="molecule type" value="Genomic_DNA"/>
</dbReference>
<comment type="catalytic activity">
    <reaction evidence="16">
        <text>a 5,6-dihydrouridine in mRNA + NADP(+) = a uridine in mRNA + NADPH + H(+)</text>
        <dbReference type="Rhea" id="RHEA:69855"/>
        <dbReference type="Rhea" id="RHEA-COMP:14658"/>
        <dbReference type="Rhea" id="RHEA-COMP:17789"/>
        <dbReference type="ChEBI" id="CHEBI:15378"/>
        <dbReference type="ChEBI" id="CHEBI:57783"/>
        <dbReference type="ChEBI" id="CHEBI:58349"/>
        <dbReference type="ChEBI" id="CHEBI:65315"/>
        <dbReference type="ChEBI" id="CHEBI:74443"/>
    </reaction>
    <physiologicalReaction direction="right-to-left" evidence="16">
        <dbReference type="Rhea" id="RHEA:69857"/>
    </physiologicalReaction>
</comment>
<dbReference type="SUPFAM" id="SSF51395">
    <property type="entry name" value="FMN-linked oxidoreductases"/>
    <property type="match status" value="1"/>
</dbReference>
<comment type="catalytic activity">
    <reaction evidence="14">
        <text>a 5,6-dihydrouridine in mRNA + NAD(+) = a uridine in mRNA + NADH + H(+)</text>
        <dbReference type="Rhea" id="RHEA:69851"/>
        <dbReference type="Rhea" id="RHEA-COMP:14658"/>
        <dbReference type="Rhea" id="RHEA-COMP:17789"/>
        <dbReference type="ChEBI" id="CHEBI:15378"/>
        <dbReference type="ChEBI" id="CHEBI:57540"/>
        <dbReference type="ChEBI" id="CHEBI:57945"/>
        <dbReference type="ChEBI" id="CHEBI:65315"/>
        <dbReference type="ChEBI" id="CHEBI:74443"/>
    </reaction>
    <physiologicalReaction direction="right-to-left" evidence="14">
        <dbReference type="Rhea" id="RHEA:69853"/>
    </physiologicalReaction>
</comment>
<dbReference type="SUPFAM" id="SSF53098">
    <property type="entry name" value="Ribonuclease H-like"/>
    <property type="match status" value="1"/>
</dbReference>
<evidence type="ECO:0000256" key="1">
    <source>
        <dbReference type="ARBA" id="ARBA00001917"/>
    </source>
</evidence>
<comment type="catalytic activity">
    <reaction evidence="12">
        <text>5,6-dihydrouridine(17) in tRNA + NAD(+) = uridine(17) in tRNA + NADH + H(+)</text>
        <dbReference type="Rhea" id="RHEA:53372"/>
        <dbReference type="Rhea" id="RHEA-COMP:13541"/>
        <dbReference type="Rhea" id="RHEA-COMP:13542"/>
        <dbReference type="ChEBI" id="CHEBI:15378"/>
        <dbReference type="ChEBI" id="CHEBI:57540"/>
        <dbReference type="ChEBI" id="CHEBI:57945"/>
        <dbReference type="ChEBI" id="CHEBI:65315"/>
        <dbReference type="ChEBI" id="CHEBI:74443"/>
        <dbReference type="EC" id="1.3.1.88"/>
    </reaction>
    <physiologicalReaction direction="right-to-left" evidence="12">
        <dbReference type="Rhea" id="RHEA:53374"/>
    </physiologicalReaction>
</comment>
<gene>
    <name evidence="20" type="ORF">GMOD_00009641</name>
</gene>
<keyword evidence="2" id="KW-0285">Flavoprotein</keyword>
<name>A0A3M7MFI4_9PLEO</name>
<comment type="catalytic activity">
    <reaction evidence="13">
        <text>5,6-dihydrouridine(16) in tRNA + NADP(+) = uridine(16) in tRNA + NADPH + H(+)</text>
        <dbReference type="Rhea" id="RHEA:53376"/>
        <dbReference type="Rhea" id="RHEA-COMP:13543"/>
        <dbReference type="Rhea" id="RHEA-COMP:13544"/>
        <dbReference type="ChEBI" id="CHEBI:15378"/>
        <dbReference type="ChEBI" id="CHEBI:57783"/>
        <dbReference type="ChEBI" id="CHEBI:58349"/>
        <dbReference type="ChEBI" id="CHEBI:65315"/>
        <dbReference type="ChEBI" id="CHEBI:74443"/>
        <dbReference type="EC" id="1.3.1.88"/>
    </reaction>
    <physiologicalReaction direction="right-to-left" evidence="13">
        <dbReference type="Rhea" id="RHEA:53378"/>
    </physiologicalReaction>
</comment>
<keyword evidence="3" id="KW-0288">FMN</keyword>
<dbReference type="InterPro" id="IPR029058">
    <property type="entry name" value="AB_hydrolase_fold"/>
</dbReference>
<evidence type="ECO:0000256" key="5">
    <source>
        <dbReference type="ARBA" id="ARBA00022694"/>
    </source>
</evidence>
<keyword evidence="6" id="KW-0521">NADP</keyword>
<evidence type="ECO:0000256" key="12">
    <source>
        <dbReference type="ARBA" id="ARBA00047287"/>
    </source>
</evidence>
<dbReference type="InterPro" id="IPR036397">
    <property type="entry name" value="RNaseH_sf"/>
</dbReference>
<comment type="cofactor">
    <cofactor evidence="1">
        <name>FMN</name>
        <dbReference type="ChEBI" id="CHEBI:58210"/>
    </cofactor>
</comment>
<dbReference type="InterPro" id="IPR012337">
    <property type="entry name" value="RNaseH-like_sf"/>
</dbReference>
<organism evidence="20 21">
    <name type="scientific">Pyrenophora seminiperda CCB06</name>
    <dbReference type="NCBI Taxonomy" id="1302712"/>
    <lineage>
        <taxon>Eukaryota</taxon>
        <taxon>Fungi</taxon>
        <taxon>Dikarya</taxon>
        <taxon>Ascomycota</taxon>
        <taxon>Pezizomycotina</taxon>
        <taxon>Dothideomycetes</taxon>
        <taxon>Pleosporomycetidae</taxon>
        <taxon>Pleosporales</taxon>
        <taxon>Pleosporineae</taxon>
        <taxon>Pleosporaceae</taxon>
        <taxon>Pyrenophora</taxon>
    </lineage>
</organism>
<dbReference type="GO" id="GO:0006397">
    <property type="term" value="P:mRNA processing"/>
    <property type="evidence" value="ECO:0007669"/>
    <property type="project" value="UniProtKB-KW"/>
</dbReference>
<keyword evidence="21" id="KW-1185">Reference proteome</keyword>
<reference evidence="20 21" key="1">
    <citation type="journal article" date="2014" name="PLoS ONE">
        <title>De novo Genome Assembly of the Fungal Plant Pathogen Pyrenophora semeniperda.</title>
        <authorList>
            <person name="Soliai M.M."/>
            <person name="Meyer S.E."/>
            <person name="Udall J.A."/>
            <person name="Elzinga D.E."/>
            <person name="Hermansen R.A."/>
            <person name="Bodily P.M."/>
            <person name="Hart A.A."/>
            <person name="Coleman C.E."/>
        </authorList>
    </citation>
    <scope>NUCLEOTIDE SEQUENCE [LARGE SCALE GENOMIC DNA]</scope>
    <source>
        <strain evidence="20 21">CCB06</strain>
        <tissue evidence="20">Mycelium</tissue>
    </source>
</reference>
<dbReference type="GO" id="GO:0017150">
    <property type="term" value="F:tRNA dihydrouridine synthase activity"/>
    <property type="evidence" value="ECO:0007669"/>
    <property type="project" value="InterPro"/>
</dbReference>
<dbReference type="PANTHER" id="PTHR11082:SF5">
    <property type="entry name" value="TRNA-DIHYDROURIDINE(16_17) SYNTHASE [NAD(P)(+)]-LIKE"/>
    <property type="match status" value="1"/>
</dbReference>
<comment type="function">
    <text evidence="11">Catalyzes the synthesis of dihydrouridine, a modified base found in the D-loop of most tRNAs. Specifically modifies U47 in cytoplasmic tRNAs. Catalyzes the synthesis of dihydrouridine in some mRNAs, thereby affecting their translation.</text>
</comment>
<evidence type="ECO:0000313" key="21">
    <source>
        <dbReference type="Proteomes" id="UP000265663"/>
    </source>
</evidence>
<evidence type="ECO:0000256" key="6">
    <source>
        <dbReference type="ARBA" id="ARBA00022857"/>
    </source>
</evidence>
<dbReference type="InterPro" id="IPR018517">
    <property type="entry name" value="tRNA_hU_synthase_CS"/>
</dbReference>
<feature type="domain" description="RNase H type-1" evidence="19">
    <location>
        <begin position="712"/>
        <end position="865"/>
    </location>
</feature>
<dbReference type="PROSITE" id="PS50879">
    <property type="entry name" value="RNASE_H_1"/>
    <property type="match status" value="1"/>
</dbReference>
<keyword evidence="8" id="KW-0520">NAD</keyword>
<evidence type="ECO:0000256" key="18">
    <source>
        <dbReference type="SAM" id="MobiDB-lite"/>
    </source>
</evidence>
<dbReference type="Pfam" id="PF00075">
    <property type="entry name" value="RNase_H"/>
    <property type="match status" value="1"/>
</dbReference>
<dbReference type="CDD" id="cd02801">
    <property type="entry name" value="DUS_like_FMN"/>
    <property type="match status" value="1"/>
</dbReference>
<feature type="region of interest" description="Disordered" evidence="18">
    <location>
        <begin position="944"/>
        <end position="975"/>
    </location>
</feature>
<dbReference type="EC" id="1.3.1.88" evidence="10"/>
<comment type="similarity">
    <text evidence="9">Belongs to the Dus family. Dus1 subfamily.</text>
</comment>
<sequence>MATEGETMLAQENGKKRKLHGRAFYESIGSPKLVLAPMVEQSEFVCLLLQHSNASRSLTVPSSQAWRLLSRSFLPESQQKNLLAYTPMFHSKMFGEKSNYRDAHFQPLKSTVPLPVDDYHLSQLPDSDRYLDGNPAFDRPLTVQFCSNDPDDFLRAAKHVAPFCDAVDLNLGCPQGIAKRGKYGAFLQEDWHLISSMIRKLHEELDVPVTAKMRVLETAERTLAYAKTLLDAGASIITVHGRRREQKGHNTGLADWKMIRHLRENLPKETVIFANGNILQHEDIAACLEATGADGVMSAEGNLYDPTIFAPPPPLGQEGREYWRGRDGKGGYRMDAVMRRYMDIIHRYALGQEPPQRKPLWMPGDNAEEQQPAEQEKDRSEDEEGPPKKKRKQMSKSEKKKEASNPNLTAMQAHLFHLLRPLVAEHHNVRDALARSRTADIDAFENVLALVEKAVKEGIQRYEEEHANDTVPVANDSAPVTNDTVPVANDSAPVTNDTVPVANDTAPVTPSTEAAPPTEPLDPYESSLATVARVKRPYWVCQPYVRPLPKEAIEKGSMTVSKKEKKRREMAAELAAKQGDDGVRDAGLVPGGRVEEEVLVKENGDVVETVEEPREGVAIEEDTLQKKAIEEETRLNKAIQDSHVKLQRLAAERLAAEWHELQARTIRSKRLERMYYQILWSKQFAGTIHMDTAAGYEDDEHRLRNIAALVENGIAIVYWTDGAFGLVRDRSGVLGAGATALWGSQKYDLWLNGGRWTGDCSDAELLGLSLALRHAADLVGQGAKFKLIRIFTDSLSALKALNWDHPEKIYLGPLIPGDRMAIERVISDSIWLYERNIKVEVAWVKGHYKSAGNIMADRLAQRAVSYHCHDQKIVYRGHVATRIAMTADKAPAAFKALGQDWVDEWLFRANAEFLEHQDLFEDKTPIQAKRAPWREMLLTSSYSLAPPESPKLEASGETKDGETKEEEETAEKKPLNTHIRLLRVPTADGRYDFRVASAPYPSKSTCDDIDFLSRSALKDTWAGDGDGRVEFGIWRVSVHRRENHSNTPFFSLSPLISFTIILSPHHSPPPPPTMIPLHPLTPPPPPSSPLTHSFAIPGPDSNHLYKPAVSHFSLLNPLFKDPYHPTQNRHLMASLFLPIPRDLCKKECSIPYMPAMTAAIANEQFIVGGKRDVGVFETMDYSVCCGGGGVDASKIPVVVLEGNVDTSRLLYQTMARYVSANGVAVVLVDHPGDASIVQYTSSSATSSRIRRRDDMLASPDVYNSGTVPLSNFSPLTAWNSTIDLALSTRRTDILFVLEQISTPAFLTQHFPNFATLSVLNTSSVGFIGHGLGGTLATSFSLTPSTTTSTSFSINLSGAAPPLNKPTSNPPLYFFGRTPSFRRESALNWASLWSHLTGRISTEFDVVNAGIFDMSDLPIVVEVARNEGGKGGVRARGVGEDGGVGATHAVWCFLENVVKGVLGLEGAGVDLGSCVRGFGGVVVPYPGV</sequence>
<dbReference type="InterPro" id="IPR035587">
    <property type="entry name" value="DUS-like_FMN-bd"/>
</dbReference>
<evidence type="ECO:0000256" key="9">
    <source>
        <dbReference type="ARBA" id="ARBA00038313"/>
    </source>
</evidence>
<dbReference type="GO" id="GO:0050660">
    <property type="term" value="F:flavin adenine dinucleotide binding"/>
    <property type="evidence" value="ECO:0007669"/>
    <property type="project" value="InterPro"/>
</dbReference>
<evidence type="ECO:0000256" key="4">
    <source>
        <dbReference type="ARBA" id="ARBA00022664"/>
    </source>
</evidence>
<dbReference type="InterPro" id="IPR002156">
    <property type="entry name" value="RNaseH_domain"/>
</dbReference>
<dbReference type="Gene3D" id="3.20.20.70">
    <property type="entry name" value="Aldolase class I"/>
    <property type="match status" value="1"/>
</dbReference>
<dbReference type="GO" id="GO:0004523">
    <property type="term" value="F:RNA-DNA hybrid ribonuclease activity"/>
    <property type="evidence" value="ECO:0007669"/>
    <property type="project" value="InterPro"/>
</dbReference>
<evidence type="ECO:0000259" key="19">
    <source>
        <dbReference type="PROSITE" id="PS50879"/>
    </source>
</evidence>
<accession>A0A3M7MFI4</accession>
<dbReference type="PROSITE" id="PS01136">
    <property type="entry name" value="UPF0034"/>
    <property type="match status" value="1"/>
</dbReference>
<evidence type="ECO:0000256" key="8">
    <source>
        <dbReference type="ARBA" id="ARBA00023027"/>
    </source>
</evidence>
<feature type="compositionally biased region" description="Basic and acidic residues" evidence="18">
    <location>
        <begin position="950"/>
        <end position="962"/>
    </location>
</feature>
<comment type="catalytic activity">
    <reaction evidence="15">
        <text>5,6-dihydrouridine(16) in tRNA + NAD(+) = uridine(16) in tRNA + NADH + H(+)</text>
        <dbReference type="Rhea" id="RHEA:53380"/>
        <dbReference type="Rhea" id="RHEA-COMP:13543"/>
        <dbReference type="Rhea" id="RHEA-COMP:13544"/>
        <dbReference type="ChEBI" id="CHEBI:15378"/>
        <dbReference type="ChEBI" id="CHEBI:57540"/>
        <dbReference type="ChEBI" id="CHEBI:57945"/>
        <dbReference type="ChEBI" id="CHEBI:65315"/>
        <dbReference type="ChEBI" id="CHEBI:74443"/>
        <dbReference type="EC" id="1.3.1.88"/>
    </reaction>
    <physiologicalReaction direction="right-to-left" evidence="15">
        <dbReference type="Rhea" id="RHEA:53382"/>
    </physiologicalReaction>
</comment>
<dbReference type="Gene3D" id="3.30.420.10">
    <property type="entry name" value="Ribonuclease H-like superfamily/Ribonuclease H"/>
    <property type="match status" value="1"/>
</dbReference>
<keyword evidence="5" id="KW-0819">tRNA processing</keyword>
<dbReference type="PANTHER" id="PTHR11082">
    <property type="entry name" value="TRNA-DIHYDROURIDINE SYNTHASE"/>
    <property type="match status" value="1"/>
</dbReference>
<dbReference type="InterPro" id="IPR013785">
    <property type="entry name" value="Aldolase_TIM"/>
</dbReference>
<dbReference type="Pfam" id="PF01207">
    <property type="entry name" value="Dus"/>
    <property type="match status" value="1"/>
</dbReference>
<evidence type="ECO:0000256" key="16">
    <source>
        <dbReference type="ARBA" id="ARBA00049447"/>
    </source>
</evidence>
<evidence type="ECO:0000313" key="20">
    <source>
        <dbReference type="EMBL" id="RMZ73124.1"/>
    </source>
</evidence>
<evidence type="ECO:0000256" key="10">
    <source>
        <dbReference type="ARBA" id="ARBA00038890"/>
    </source>
</evidence>
<evidence type="ECO:0000256" key="13">
    <source>
        <dbReference type="ARBA" id="ARBA00047652"/>
    </source>
</evidence>
<feature type="region of interest" description="Disordered" evidence="18">
    <location>
        <begin position="490"/>
        <end position="523"/>
    </location>
</feature>
<evidence type="ECO:0000256" key="15">
    <source>
        <dbReference type="ARBA" id="ARBA00048934"/>
    </source>
</evidence>
<keyword evidence="4" id="KW-0507">mRNA processing</keyword>
<evidence type="ECO:0000256" key="3">
    <source>
        <dbReference type="ARBA" id="ARBA00022643"/>
    </source>
</evidence>
<proteinExistence type="inferred from homology"/>
<dbReference type="OrthoDB" id="272303at2759"/>
<dbReference type="SUPFAM" id="SSF53474">
    <property type="entry name" value="alpha/beta-Hydrolases"/>
    <property type="match status" value="1"/>
</dbReference>
<keyword evidence="7" id="KW-0560">Oxidoreductase</keyword>
<evidence type="ECO:0000256" key="17">
    <source>
        <dbReference type="ARBA" id="ARBA00049467"/>
    </source>
</evidence>
<evidence type="ECO:0000256" key="14">
    <source>
        <dbReference type="ARBA" id="ARBA00048342"/>
    </source>
</evidence>
<dbReference type="Proteomes" id="UP000265663">
    <property type="component" value="Unassembled WGS sequence"/>
</dbReference>
<evidence type="ECO:0000256" key="11">
    <source>
        <dbReference type="ARBA" id="ARBA00045934"/>
    </source>
</evidence>
<evidence type="ECO:0000256" key="2">
    <source>
        <dbReference type="ARBA" id="ARBA00022630"/>
    </source>
</evidence>
<dbReference type="CDD" id="cd09276">
    <property type="entry name" value="Rnase_HI_RT_non_LTR"/>
    <property type="match status" value="1"/>
</dbReference>
<dbReference type="GO" id="GO:0003676">
    <property type="term" value="F:nucleic acid binding"/>
    <property type="evidence" value="ECO:0007669"/>
    <property type="project" value="InterPro"/>
</dbReference>
<feature type="compositionally biased region" description="Low complexity" evidence="18">
    <location>
        <begin position="505"/>
        <end position="516"/>
    </location>
</feature>
<dbReference type="Gene3D" id="3.40.50.1820">
    <property type="entry name" value="alpha/beta hydrolase"/>
    <property type="match status" value="1"/>
</dbReference>
<evidence type="ECO:0000256" key="7">
    <source>
        <dbReference type="ARBA" id="ARBA00023002"/>
    </source>
</evidence>
<protein>
    <recommendedName>
        <fullName evidence="10">tRNA-dihydrouridine(16/17) synthase [NAD(P)(+)]</fullName>
        <ecNumber evidence="10">1.3.1.88</ecNumber>
    </recommendedName>
</protein>
<feature type="region of interest" description="Disordered" evidence="18">
    <location>
        <begin position="354"/>
        <end position="407"/>
    </location>
</feature>
<comment type="catalytic activity">
    <reaction evidence="17">
        <text>5,6-dihydrouridine(17) in tRNA + NADP(+) = uridine(17) in tRNA + NADPH + H(+)</text>
        <dbReference type="Rhea" id="RHEA:53368"/>
        <dbReference type="Rhea" id="RHEA-COMP:13541"/>
        <dbReference type="Rhea" id="RHEA-COMP:13542"/>
        <dbReference type="ChEBI" id="CHEBI:15378"/>
        <dbReference type="ChEBI" id="CHEBI:57783"/>
        <dbReference type="ChEBI" id="CHEBI:58349"/>
        <dbReference type="ChEBI" id="CHEBI:65315"/>
        <dbReference type="ChEBI" id="CHEBI:74443"/>
        <dbReference type="EC" id="1.3.1.88"/>
    </reaction>
    <physiologicalReaction direction="right-to-left" evidence="17">
        <dbReference type="Rhea" id="RHEA:53370"/>
    </physiologicalReaction>
</comment>